<reference evidence="8" key="1">
    <citation type="submission" date="2021-09" db="EMBL/GenBank/DDBJ databases">
        <title>Fulvivirga sp. isolated from coastal sediment.</title>
        <authorList>
            <person name="Yu H."/>
        </authorList>
    </citation>
    <scope>NUCLEOTIDE SEQUENCE</scope>
    <source>
        <strain evidence="8">1062</strain>
    </source>
</reference>
<dbReference type="InterPro" id="IPR013249">
    <property type="entry name" value="RNA_pol_sigma70_r4_t2"/>
</dbReference>
<evidence type="ECO:0000313" key="10">
    <source>
        <dbReference type="Proteomes" id="UP001139409"/>
    </source>
</evidence>
<dbReference type="Gene3D" id="1.10.1740.10">
    <property type="match status" value="1"/>
</dbReference>
<evidence type="ECO:0000313" key="7">
    <source>
        <dbReference type="EMBL" id="MCA6074555.1"/>
    </source>
</evidence>
<sequence length="184" mass="21684">MDKPDNDIVNLIKGCRDNDRAMQKKLYQRYYSFAMSICMRYGENREDAVEIMNDGFFKAFKYIRSFELDQPFEPWLKRVMVNCSIDHFKRKSRMLFEDDTYHTETIAGQSTILESITYEEMLSLVKKLPDAYRTVFNLVAIEGYKHEEVSKLLNISTGTSKSNYSRARAKLQIMLKEYFGVRNG</sequence>
<dbReference type="InterPro" id="IPR013325">
    <property type="entry name" value="RNA_pol_sigma_r2"/>
</dbReference>
<comment type="similarity">
    <text evidence="1">Belongs to the sigma-70 factor family. ECF subfamily.</text>
</comment>
<dbReference type="Proteomes" id="UP001139409">
    <property type="component" value="Unassembled WGS sequence"/>
</dbReference>
<keyword evidence="2" id="KW-0805">Transcription regulation</keyword>
<dbReference type="RefSeq" id="WP_225697669.1">
    <property type="nucleotide sequence ID" value="NZ_JAIXNE010000002.1"/>
</dbReference>
<dbReference type="InterPro" id="IPR007627">
    <property type="entry name" value="RNA_pol_sigma70_r2"/>
</dbReference>
<dbReference type="PANTHER" id="PTHR43133:SF46">
    <property type="entry name" value="RNA POLYMERASE SIGMA-70 FACTOR ECF SUBFAMILY"/>
    <property type="match status" value="1"/>
</dbReference>
<dbReference type="InterPro" id="IPR014284">
    <property type="entry name" value="RNA_pol_sigma-70_dom"/>
</dbReference>
<dbReference type="Pfam" id="PF04542">
    <property type="entry name" value="Sigma70_r2"/>
    <property type="match status" value="1"/>
</dbReference>
<protein>
    <submittedName>
        <fullName evidence="8">Sigma-70 family RNA polymerase sigma factor</fullName>
    </submittedName>
</protein>
<keyword evidence="4" id="KW-0804">Transcription</keyword>
<dbReference type="Pfam" id="PF08281">
    <property type="entry name" value="Sigma70_r4_2"/>
    <property type="match status" value="1"/>
</dbReference>
<evidence type="ECO:0000259" key="5">
    <source>
        <dbReference type="Pfam" id="PF04542"/>
    </source>
</evidence>
<dbReference type="Gene3D" id="1.10.10.10">
    <property type="entry name" value="Winged helix-like DNA-binding domain superfamily/Winged helix DNA-binding domain"/>
    <property type="match status" value="1"/>
</dbReference>
<evidence type="ECO:0000256" key="4">
    <source>
        <dbReference type="ARBA" id="ARBA00023163"/>
    </source>
</evidence>
<evidence type="ECO:0000256" key="3">
    <source>
        <dbReference type="ARBA" id="ARBA00023082"/>
    </source>
</evidence>
<accession>A0A9X1HS16</accession>
<dbReference type="InterPro" id="IPR036388">
    <property type="entry name" value="WH-like_DNA-bd_sf"/>
</dbReference>
<evidence type="ECO:0000256" key="1">
    <source>
        <dbReference type="ARBA" id="ARBA00010641"/>
    </source>
</evidence>
<dbReference type="PANTHER" id="PTHR43133">
    <property type="entry name" value="RNA POLYMERASE ECF-TYPE SIGMA FACTO"/>
    <property type="match status" value="1"/>
</dbReference>
<name>A0A9X1HS16_9BACT</name>
<dbReference type="GO" id="GO:0003677">
    <property type="term" value="F:DNA binding"/>
    <property type="evidence" value="ECO:0007669"/>
    <property type="project" value="InterPro"/>
</dbReference>
<keyword evidence="10" id="KW-1185">Reference proteome</keyword>
<comment type="caution">
    <text evidence="8">The sequence shown here is derived from an EMBL/GenBank/DDBJ whole genome shotgun (WGS) entry which is preliminary data.</text>
</comment>
<dbReference type="InterPro" id="IPR039425">
    <property type="entry name" value="RNA_pol_sigma-70-like"/>
</dbReference>
<keyword evidence="3" id="KW-0731">Sigma factor</keyword>
<dbReference type="SUPFAM" id="SSF88946">
    <property type="entry name" value="Sigma2 domain of RNA polymerase sigma factors"/>
    <property type="match status" value="1"/>
</dbReference>
<dbReference type="GO" id="GO:0006352">
    <property type="term" value="P:DNA-templated transcription initiation"/>
    <property type="evidence" value="ECO:0007669"/>
    <property type="project" value="InterPro"/>
</dbReference>
<dbReference type="InterPro" id="IPR013324">
    <property type="entry name" value="RNA_pol_sigma_r3/r4-like"/>
</dbReference>
<dbReference type="EMBL" id="JAIXNE010000002">
    <property type="protein sequence ID" value="MCA6074555.1"/>
    <property type="molecule type" value="Genomic_DNA"/>
</dbReference>
<feature type="domain" description="RNA polymerase sigma-70 region 2" evidence="5">
    <location>
        <begin position="26"/>
        <end position="93"/>
    </location>
</feature>
<dbReference type="CDD" id="cd06171">
    <property type="entry name" value="Sigma70_r4"/>
    <property type="match status" value="1"/>
</dbReference>
<evidence type="ECO:0000313" key="8">
    <source>
        <dbReference type="EMBL" id="MCA6075732.1"/>
    </source>
</evidence>
<dbReference type="AlphaFoldDB" id="A0A9X1HS16"/>
<organism evidence="8 10">
    <name type="scientific">Fulvivirga sedimenti</name>
    <dbReference type="NCBI Taxonomy" id="2879465"/>
    <lineage>
        <taxon>Bacteria</taxon>
        <taxon>Pseudomonadati</taxon>
        <taxon>Bacteroidota</taxon>
        <taxon>Cytophagia</taxon>
        <taxon>Cytophagales</taxon>
        <taxon>Fulvivirgaceae</taxon>
        <taxon>Fulvivirga</taxon>
    </lineage>
</organism>
<dbReference type="EMBL" id="JAIXNE010000004">
    <property type="protein sequence ID" value="MCA6076860.1"/>
    <property type="molecule type" value="Genomic_DNA"/>
</dbReference>
<dbReference type="GO" id="GO:0016987">
    <property type="term" value="F:sigma factor activity"/>
    <property type="evidence" value="ECO:0007669"/>
    <property type="project" value="UniProtKB-KW"/>
</dbReference>
<feature type="domain" description="RNA polymerase sigma factor 70 region 4 type 2" evidence="6">
    <location>
        <begin position="119"/>
        <end position="171"/>
    </location>
</feature>
<dbReference type="NCBIfam" id="TIGR02937">
    <property type="entry name" value="sigma70-ECF"/>
    <property type="match status" value="1"/>
</dbReference>
<gene>
    <name evidence="7" type="ORF">LDX50_06725</name>
    <name evidence="8" type="ORF">LDX50_12695</name>
    <name evidence="9" type="ORF">LDX50_18415</name>
</gene>
<proteinExistence type="inferred from homology"/>
<evidence type="ECO:0000313" key="9">
    <source>
        <dbReference type="EMBL" id="MCA6076860.1"/>
    </source>
</evidence>
<evidence type="ECO:0000259" key="6">
    <source>
        <dbReference type="Pfam" id="PF08281"/>
    </source>
</evidence>
<dbReference type="SUPFAM" id="SSF88659">
    <property type="entry name" value="Sigma3 and sigma4 domains of RNA polymerase sigma factors"/>
    <property type="match status" value="1"/>
</dbReference>
<evidence type="ECO:0000256" key="2">
    <source>
        <dbReference type="ARBA" id="ARBA00023015"/>
    </source>
</evidence>
<dbReference type="EMBL" id="JAIXNE010000003">
    <property type="protein sequence ID" value="MCA6075732.1"/>
    <property type="molecule type" value="Genomic_DNA"/>
</dbReference>